<gene>
    <name evidence="2" type="ORF">FGO68_gene16055</name>
</gene>
<sequence>MLALFIELQNNTLLLIQIQQFVALTLAFEHKIRFPSTSLSQELPNQPFQEMPPSAVFRPSFINHHGYNSTFGTGRVTPINNSFLGQQMINSHLINNVISSLSSAGGKIAVQREIYNLLHGSQVGTCSRKLSNADHFFERSLSNEPLEEHSLNNFVSNIMQNNEQSQKKREVKAGDKHEGSAGIFNFGGSFKPKDATEGTLQSIKRLRKQSLDLPPSQNTLERELNNPPPLQPISASKLDLFTSHIQQQQQQLPPNIQLIADQQHRESVLSDDRNSYGLQHLINVALANNSINNGVGGNLSNQGFTPIRPILNFMKANTSVNGGSPKRNRSLSLDHPKSDTKLPFEK</sequence>
<proteinExistence type="predicted"/>
<dbReference type="Proteomes" id="UP000785679">
    <property type="component" value="Unassembled WGS sequence"/>
</dbReference>
<name>A0A8J8T7Z3_HALGN</name>
<keyword evidence="3" id="KW-1185">Reference proteome</keyword>
<dbReference type="EMBL" id="RRYP01002209">
    <property type="protein sequence ID" value="TNV85025.1"/>
    <property type="molecule type" value="Genomic_DNA"/>
</dbReference>
<accession>A0A8J8T7Z3</accession>
<comment type="caution">
    <text evidence="2">The sequence shown here is derived from an EMBL/GenBank/DDBJ whole genome shotgun (WGS) entry which is preliminary data.</text>
</comment>
<evidence type="ECO:0000313" key="3">
    <source>
        <dbReference type="Proteomes" id="UP000785679"/>
    </source>
</evidence>
<reference evidence="2" key="1">
    <citation type="submission" date="2019-06" db="EMBL/GenBank/DDBJ databases">
        <authorList>
            <person name="Zheng W."/>
        </authorList>
    </citation>
    <scope>NUCLEOTIDE SEQUENCE</scope>
    <source>
        <strain evidence="2">QDHG01</strain>
    </source>
</reference>
<protein>
    <submittedName>
        <fullName evidence="2">Uncharacterized protein</fullName>
    </submittedName>
</protein>
<dbReference type="AlphaFoldDB" id="A0A8J8T7Z3"/>
<feature type="compositionally biased region" description="Basic and acidic residues" evidence="1">
    <location>
        <begin position="332"/>
        <end position="346"/>
    </location>
</feature>
<evidence type="ECO:0000313" key="2">
    <source>
        <dbReference type="EMBL" id="TNV85025.1"/>
    </source>
</evidence>
<organism evidence="2 3">
    <name type="scientific">Halteria grandinella</name>
    <dbReference type="NCBI Taxonomy" id="5974"/>
    <lineage>
        <taxon>Eukaryota</taxon>
        <taxon>Sar</taxon>
        <taxon>Alveolata</taxon>
        <taxon>Ciliophora</taxon>
        <taxon>Intramacronucleata</taxon>
        <taxon>Spirotrichea</taxon>
        <taxon>Stichotrichia</taxon>
        <taxon>Sporadotrichida</taxon>
        <taxon>Halteriidae</taxon>
        <taxon>Halteria</taxon>
    </lineage>
</organism>
<feature type="region of interest" description="Disordered" evidence="1">
    <location>
        <begin position="318"/>
        <end position="346"/>
    </location>
</feature>
<evidence type="ECO:0000256" key="1">
    <source>
        <dbReference type="SAM" id="MobiDB-lite"/>
    </source>
</evidence>